<protein>
    <submittedName>
        <fullName evidence="1">Uncharacterized protein</fullName>
    </submittedName>
</protein>
<evidence type="ECO:0000313" key="1">
    <source>
        <dbReference type="EMBL" id="JAD42363.1"/>
    </source>
</evidence>
<reference evidence="1" key="1">
    <citation type="submission" date="2014-09" db="EMBL/GenBank/DDBJ databases">
        <authorList>
            <person name="Magalhaes I.L.F."/>
            <person name="Oliveira U."/>
            <person name="Santos F.R."/>
            <person name="Vidigal T.H.D.A."/>
            <person name="Brescovit A.D."/>
            <person name="Santos A.J."/>
        </authorList>
    </citation>
    <scope>NUCLEOTIDE SEQUENCE</scope>
    <source>
        <tissue evidence="1">Shoot tissue taken approximately 20 cm above the soil surface</tissue>
    </source>
</reference>
<sequence length="58" mass="6938">MFSSMVCSHILVRKFVSTAREESIIELDLKERYYGKVSWSLPFYLILDCQVQILYKLF</sequence>
<proteinExistence type="predicted"/>
<dbReference type="EMBL" id="GBRH01255532">
    <property type="protein sequence ID" value="JAD42363.1"/>
    <property type="molecule type" value="Transcribed_RNA"/>
</dbReference>
<organism evidence="1">
    <name type="scientific">Arundo donax</name>
    <name type="common">Giant reed</name>
    <name type="synonym">Donax arundinaceus</name>
    <dbReference type="NCBI Taxonomy" id="35708"/>
    <lineage>
        <taxon>Eukaryota</taxon>
        <taxon>Viridiplantae</taxon>
        <taxon>Streptophyta</taxon>
        <taxon>Embryophyta</taxon>
        <taxon>Tracheophyta</taxon>
        <taxon>Spermatophyta</taxon>
        <taxon>Magnoliopsida</taxon>
        <taxon>Liliopsida</taxon>
        <taxon>Poales</taxon>
        <taxon>Poaceae</taxon>
        <taxon>PACMAD clade</taxon>
        <taxon>Arundinoideae</taxon>
        <taxon>Arundineae</taxon>
        <taxon>Arundo</taxon>
    </lineage>
</organism>
<dbReference type="AlphaFoldDB" id="A0A0A9QBA0"/>
<reference evidence="1" key="2">
    <citation type="journal article" date="2015" name="Data Brief">
        <title>Shoot transcriptome of the giant reed, Arundo donax.</title>
        <authorList>
            <person name="Barrero R.A."/>
            <person name="Guerrero F.D."/>
            <person name="Moolhuijzen P."/>
            <person name="Goolsby J.A."/>
            <person name="Tidwell J."/>
            <person name="Bellgard S.E."/>
            <person name="Bellgard M.I."/>
        </authorList>
    </citation>
    <scope>NUCLEOTIDE SEQUENCE</scope>
    <source>
        <tissue evidence="1">Shoot tissue taken approximately 20 cm above the soil surface</tissue>
    </source>
</reference>
<accession>A0A0A9QBA0</accession>
<name>A0A0A9QBA0_ARUDO</name>